<evidence type="ECO:0000313" key="3">
    <source>
        <dbReference type="Proteomes" id="UP001182556"/>
    </source>
</evidence>
<name>A0AAD9FUE3_PAPLA</name>
<comment type="caution">
    <text evidence="2">The sequence shown here is derived from an EMBL/GenBank/DDBJ whole genome shotgun (WGS) entry which is preliminary data.</text>
</comment>
<sequence>MPDPPQSQAYWVAQQTPPSFPQTSSQAQEDTERPTIDATLPPMIQPSDMTLWPDGCYHFVTPHFHISFGKPMDTKLPAPKHPDYIDARTHWLWMTFCMIERSGLLAGLDGPTSAYDAISEAAQCLCDAETALAKGSRDLTLVEVQGSFIAAMAVALSPLATRLRRCGVEKMLVPLEGGRRPEEPTFVFKSMTDILRREPPVKIKENTLMIGIIGMNFALEDRADVMTHRHESYISYHIGLTNYERLQSG</sequence>
<evidence type="ECO:0000256" key="1">
    <source>
        <dbReference type="SAM" id="MobiDB-lite"/>
    </source>
</evidence>
<dbReference type="AlphaFoldDB" id="A0AAD9FUE3"/>
<feature type="compositionally biased region" description="Polar residues" evidence="1">
    <location>
        <begin position="1"/>
        <end position="28"/>
    </location>
</feature>
<keyword evidence="3" id="KW-1185">Reference proteome</keyword>
<protein>
    <submittedName>
        <fullName evidence="2">Uncharacterized protein</fullName>
    </submittedName>
</protein>
<proteinExistence type="predicted"/>
<gene>
    <name evidence="2" type="ORF">DB88DRAFT_158384</name>
</gene>
<feature type="region of interest" description="Disordered" evidence="1">
    <location>
        <begin position="1"/>
        <end position="39"/>
    </location>
</feature>
<evidence type="ECO:0000313" key="2">
    <source>
        <dbReference type="EMBL" id="KAK1926308.1"/>
    </source>
</evidence>
<accession>A0AAD9FUE3</accession>
<dbReference type="EMBL" id="JAODAN010000002">
    <property type="protein sequence ID" value="KAK1926308.1"/>
    <property type="molecule type" value="Genomic_DNA"/>
</dbReference>
<dbReference type="Proteomes" id="UP001182556">
    <property type="component" value="Unassembled WGS sequence"/>
</dbReference>
<reference evidence="2" key="1">
    <citation type="submission" date="2023-02" db="EMBL/GenBank/DDBJ databases">
        <title>Identification and recombinant expression of a fungal hydrolase from Papiliotrema laurentii that hydrolyzes apple cutin and clears colloidal polyester polyurethane.</title>
        <authorList>
            <consortium name="DOE Joint Genome Institute"/>
            <person name="Roman V.A."/>
            <person name="Bojanowski C."/>
            <person name="Crable B.R."/>
            <person name="Wagner D.N."/>
            <person name="Hung C.S."/>
            <person name="Nadeau L.J."/>
            <person name="Schratz L."/>
            <person name="Haridas S."/>
            <person name="Pangilinan J."/>
            <person name="Lipzen A."/>
            <person name="Na H."/>
            <person name="Yan M."/>
            <person name="Ng V."/>
            <person name="Grigoriev I.V."/>
            <person name="Spatafora J.W."/>
            <person name="Barlow D."/>
            <person name="Biffinger J."/>
            <person name="Kelley-Loughnane N."/>
            <person name="Varaljay V.A."/>
            <person name="Crookes-Goodson W.J."/>
        </authorList>
    </citation>
    <scope>NUCLEOTIDE SEQUENCE</scope>
    <source>
        <strain evidence="2">5307AH</strain>
    </source>
</reference>
<organism evidence="2 3">
    <name type="scientific">Papiliotrema laurentii</name>
    <name type="common">Cryptococcus laurentii</name>
    <dbReference type="NCBI Taxonomy" id="5418"/>
    <lineage>
        <taxon>Eukaryota</taxon>
        <taxon>Fungi</taxon>
        <taxon>Dikarya</taxon>
        <taxon>Basidiomycota</taxon>
        <taxon>Agaricomycotina</taxon>
        <taxon>Tremellomycetes</taxon>
        <taxon>Tremellales</taxon>
        <taxon>Rhynchogastremaceae</taxon>
        <taxon>Papiliotrema</taxon>
    </lineage>
</organism>